<feature type="compositionally biased region" description="Low complexity" evidence="11">
    <location>
        <begin position="14"/>
        <end position="36"/>
    </location>
</feature>
<keyword evidence="9" id="KW-0482">Metalloprotease</keyword>
<feature type="transmembrane region" description="Helical" evidence="12">
    <location>
        <begin position="133"/>
        <end position="166"/>
    </location>
</feature>
<dbReference type="Pfam" id="PF01435">
    <property type="entry name" value="Peptidase_M48"/>
    <property type="match status" value="1"/>
</dbReference>
<evidence type="ECO:0000259" key="13">
    <source>
        <dbReference type="Pfam" id="PF01435"/>
    </source>
</evidence>
<keyword evidence="3" id="KW-0645">Protease</keyword>
<sequence>MDDYNYGSYNSDRASSNPQNANNQYNYQDNSYNYQNQQGSQQNYYDQSQYYANDPNNSYANNQSDYQSYNQQNGYSQANYSQVNYQNNPNPAQQYQQPQPQQSSQSFSFMQSNAYSYMNTVQTKEQLASKVFIFSYLTSLASLVIVSILFLILPIIICSAFISIFAHIKIELIYMLCFIAIILAPAARYYYIWKNPIKSIIEILPYEYASPIVNGPVFDVVNDLSARVGIASPAIYSTCITANAFAMRDDSGSAIFISEDLINNCTVDEIRAIIAHEFAHLTSNDCIARSRIVAALSRLAYYRTKGLNIAESYCHGSATLNLVVKRTAIESENMLGTLIKFQLADIVAFFVLCLITMAAPLLGLIMWIIGAIIELLTISAILAYFANTCFYRLIRLTNVYHYILKYVKTNTTYQDEYDADAYAVNCVQDPFVLACAMYKSLKSMNTYASEQFSVLLTDTYAEPLLLIGFNPYYIQSRIDINRFNTLCEMYPGLSSQFPPLRYLDQEEILEQ</sequence>
<evidence type="ECO:0000256" key="1">
    <source>
        <dbReference type="ARBA" id="ARBA00001947"/>
    </source>
</evidence>
<dbReference type="RefSeq" id="WP_075523208.1">
    <property type="nucleotide sequence ID" value="NZ_KQ961853.1"/>
</dbReference>
<dbReference type="AlphaFoldDB" id="A0A135ZA51"/>
<keyword evidence="2" id="KW-1003">Cell membrane</keyword>
<evidence type="ECO:0000313" key="14">
    <source>
        <dbReference type="EMBL" id="KXI18526.1"/>
    </source>
</evidence>
<evidence type="ECO:0000256" key="3">
    <source>
        <dbReference type="ARBA" id="ARBA00022670"/>
    </source>
</evidence>
<dbReference type="PANTHER" id="PTHR43221">
    <property type="entry name" value="PROTEASE HTPX"/>
    <property type="match status" value="1"/>
</dbReference>
<comment type="caution">
    <text evidence="14">The sequence shown here is derived from an EMBL/GenBank/DDBJ whole genome shotgun (WGS) entry which is preliminary data.</text>
</comment>
<evidence type="ECO:0000256" key="4">
    <source>
        <dbReference type="ARBA" id="ARBA00022692"/>
    </source>
</evidence>
<name>A0A135ZA51_GARVA</name>
<protein>
    <submittedName>
        <fullName evidence="14">Peptidase, M48 family</fullName>
    </submittedName>
</protein>
<dbReference type="Proteomes" id="UP000070505">
    <property type="component" value="Unassembled WGS sequence"/>
</dbReference>
<dbReference type="EMBL" id="LSRC01000012">
    <property type="protein sequence ID" value="KXI18526.1"/>
    <property type="molecule type" value="Genomic_DNA"/>
</dbReference>
<evidence type="ECO:0000313" key="15">
    <source>
        <dbReference type="Proteomes" id="UP000070505"/>
    </source>
</evidence>
<evidence type="ECO:0000256" key="6">
    <source>
        <dbReference type="ARBA" id="ARBA00022801"/>
    </source>
</evidence>
<dbReference type="GO" id="GO:0004222">
    <property type="term" value="F:metalloendopeptidase activity"/>
    <property type="evidence" value="ECO:0007669"/>
    <property type="project" value="InterPro"/>
</dbReference>
<dbReference type="GO" id="GO:0006508">
    <property type="term" value="P:proteolysis"/>
    <property type="evidence" value="ECO:0007669"/>
    <property type="project" value="UniProtKB-KW"/>
</dbReference>
<accession>A0A135ZA51</accession>
<gene>
    <name evidence="14" type="ORF">HMPREF3230_00297</name>
</gene>
<dbReference type="GO" id="GO:0046872">
    <property type="term" value="F:metal ion binding"/>
    <property type="evidence" value="ECO:0007669"/>
    <property type="project" value="UniProtKB-KW"/>
</dbReference>
<feature type="region of interest" description="Disordered" evidence="11">
    <location>
        <begin position="1"/>
        <end position="36"/>
    </location>
</feature>
<keyword evidence="4 12" id="KW-0812">Transmembrane</keyword>
<organism evidence="14 15">
    <name type="scientific">Gardnerella vaginalis</name>
    <dbReference type="NCBI Taxonomy" id="2702"/>
    <lineage>
        <taxon>Bacteria</taxon>
        <taxon>Bacillati</taxon>
        <taxon>Actinomycetota</taxon>
        <taxon>Actinomycetes</taxon>
        <taxon>Bifidobacteriales</taxon>
        <taxon>Bifidobacteriaceae</taxon>
        <taxon>Gardnerella</taxon>
    </lineage>
</organism>
<feature type="transmembrane region" description="Helical" evidence="12">
    <location>
        <begin position="172"/>
        <end position="191"/>
    </location>
</feature>
<evidence type="ECO:0000256" key="10">
    <source>
        <dbReference type="ARBA" id="ARBA00023136"/>
    </source>
</evidence>
<evidence type="ECO:0000256" key="8">
    <source>
        <dbReference type="ARBA" id="ARBA00022989"/>
    </source>
</evidence>
<evidence type="ECO:0000256" key="5">
    <source>
        <dbReference type="ARBA" id="ARBA00022723"/>
    </source>
</evidence>
<feature type="transmembrane region" description="Helical" evidence="12">
    <location>
        <begin position="365"/>
        <end position="386"/>
    </location>
</feature>
<evidence type="ECO:0000256" key="11">
    <source>
        <dbReference type="SAM" id="MobiDB-lite"/>
    </source>
</evidence>
<dbReference type="Gene3D" id="3.30.2010.10">
    <property type="entry name" value="Metalloproteases ('zincins'), catalytic domain"/>
    <property type="match status" value="1"/>
</dbReference>
<feature type="domain" description="Peptidase M48" evidence="13">
    <location>
        <begin position="220"/>
        <end position="307"/>
    </location>
</feature>
<keyword evidence="10 12" id="KW-0472">Membrane</keyword>
<feature type="transmembrane region" description="Helical" evidence="12">
    <location>
        <begin position="341"/>
        <end position="359"/>
    </location>
</feature>
<keyword evidence="6" id="KW-0378">Hydrolase</keyword>
<evidence type="ECO:0000256" key="7">
    <source>
        <dbReference type="ARBA" id="ARBA00022833"/>
    </source>
</evidence>
<keyword evidence="7" id="KW-0862">Zinc</keyword>
<evidence type="ECO:0000256" key="12">
    <source>
        <dbReference type="SAM" id="Phobius"/>
    </source>
</evidence>
<comment type="cofactor">
    <cofactor evidence="1">
        <name>Zn(2+)</name>
        <dbReference type="ChEBI" id="CHEBI:29105"/>
    </cofactor>
</comment>
<dbReference type="InterPro" id="IPR001915">
    <property type="entry name" value="Peptidase_M48"/>
</dbReference>
<dbReference type="PATRIC" id="fig|2702.101.peg.290"/>
<keyword evidence="8 12" id="KW-1133">Transmembrane helix</keyword>
<reference evidence="14 15" key="1">
    <citation type="submission" date="2016-02" db="EMBL/GenBank/DDBJ databases">
        <authorList>
            <person name="Wen L."/>
            <person name="He K."/>
            <person name="Yang H."/>
        </authorList>
    </citation>
    <scope>NUCLEOTIDE SEQUENCE [LARGE SCALE GENOMIC DNA]</scope>
    <source>
        <strain evidence="14 15">CMW7778B</strain>
    </source>
</reference>
<dbReference type="PANTHER" id="PTHR43221:SF2">
    <property type="entry name" value="PROTEASE HTPX HOMOLOG"/>
    <property type="match status" value="1"/>
</dbReference>
<evidence type="ECO:0000256" key="9">
    <source>
        <dbReference type="ARBA" id="ARBA00023049"/>
    </source>
</evidence>
<feature type="region of interest" description="Disordered" evidence="11">
    <location>
        <begin position="49"/>
        <end position="71"/>
    </location>
</feature>
<dbReference type="InterPro" id="IPR050083">
    <property type="entry name" value="HtpX_protease"/>
</dbReference>
<proteinExistence type="predicted"/>
<keyword evidence="5" id="KW-0479">Metal-binding</keyword>
<evidence type="ECO:0000256" key="2">
    <source>
        <dbReference type="ARBA" id="ARBA00022475"/>
    </source>
</evidence>